<name>A0A6A7Z0I3_9PSED</name>
<accession>A0A6A7Z0I3</accession>
<sequence length="83" mass="8830">MLKIDPAALGALAVHLAKSEAAGQAVSDARDALEAAANVGREPERLVCHKALYLAAEEREDALMDLEDAVRVALYGPDEDDKD</sequence>
<reference evidence="1" key="1">
    <citation type="submission" date="2019-10" db="EMBL/GenBank/DDBJ databases">
        <title>Evaluation of single-gene subtyping targets for Pseudomonas.</title>
        <authorList>
            <person name="Reichler S.J."/>
            <person name="Orsi R.H."/>
            <person name="Wiedmann M."/>
            <person name="Martin N.H."/>
            <person name="Murphy S.I."/>
        </authorList>
    </citation>
    <scope>NUCLEOTIDE SEQUENCE</scope>
    <source>
        <strain evidence="1">FSL R10-2339</strain>
    </source>
</reference>
<proteinExistence type="predicted"/>
<evidence type="ECO:0000313" key="1">
    <source>
        <dbReference type="EMBL" id="MQT82812.1"/>
    </source>
</evidence>
<dbReference type="RefSeq" id="WP_138738982.1">
    <property type="nucleotide sequence ID" value="NZ_WIWC01000068.1"/>
</dbReference>
<protein>
    <submittedName>
        <fullName evidence="1">Uncharacterized protein</fullName>
    </submittedName>
</protein>
<gene>
    <name evidence="1" type="ORF">GHN86_22515</name>
</gene>
<dbReference type="AlphaFoldDB" id="A0A6A7Z0I3"/>
<organism evidence="1">
    <name type="scientific">Pseudomonas helleri</name>
    <dbReference type="NCBI Taxonomy" id="1608996"/>
    <lineage>
        <taxon>Bacteria</taxon>
        <taxon>Pseudomonadati</taxon>
        <taxon>Pseudomonadota</taxon>
        <taxon>Gammaproteobacteria</taxon>
        <taxon>Pseudomonadales</taxon>
        <taxon>Pseudomonadaceae</taxon>
        <taxon>Pseudomonas</taxon>
    </lineage>
</organism>
<comment type="caution">
    <text evidence="1">The sequence shown here is derived from an EMBL/GenBank/DDBJ whole genome shotgun (WGS) entry which is preliminary data.</text>
</comment>
<dbReference type="EMBL" id="WIWC01000068">
    <property type="protein sequence ID" value="MQT82812.1"/>
    <property type="molecule type" value="Genomic_DNA"/>
</dbReference>